<dbReference type="GO" id="GO:0009251">
    <property type="term" value="P:glucan catabolic process"/>
    <property type="evidence" value="ECO:0007669"/>
    <property type="project" value="TreeGrafter"/>
</dbReference>
<dbReference type="EMBL" id="JYNV01000110">
    <property type="protein sequence ID" value="KZM26263.1"/>
    <property type="molecule type" value="Genomic_DNA"/>
</dbReference>
<dbReference type="InterPro" id="IPR017853">
    <property type="entry name" value="GH"/>
</dbReference>
<feature type="compositionally biased region" description="Polar residues" evidence="10">
    <location>
        <begin position="546"/>
        <end position="561"/>
    </location>
</feature>
<feature type="chain" id="PRO_5007843312" description="glucan 1,3-beta-glucosidase" evidence="11">
    <location>
        <begin position="25"/>
        <end position="756"/>
    </location>
</feature>
<evidence type="ECO:0000256" key="6">
    <source>
        <dbReference type="ARBA" id="ARBA00023295"/>
    </source>
</evidence>
<feature type="region of interest" description="Disordered" evidence="10">
    <location>
        <begin position="579"/>
        <end position="600"/>
    </location>
</feature>
<keyword evidence="13" id="KW-1185">Reference proteome</keyword>
<evidence type="ECO:0000313" key="13">
    <source>
        <dbReference type="Proteomes" id="UP000076837"/>
    </source>
</evidence>
<keyword evidence="5 12" id="KW-0378">Hydrolase</keyword>
<keyword evidence="3" id="KW-0964">Secreted</keyword>
<dbReference type="AlphaFoldDB" id="A0A163JBS8"/>
<proteinExistence type="inferred from homology"/>
<evidence type="ECO:0000256" key="9">
    <source>
        <dbReference type="ARBA" id="ARBA00038929"/>
    </source>
</evidence>
<evidence type="ECO:0000256" key="10">
    <source>
        <dbReference type="SAM" id="MobiDB-lite"/>
    </source>
</evidence>
<feature type="region of interest" description="Disordered" evidence="10">
    <location>
        <begin position="477"/>
        <end position="499"/>
    </location>
</feature>
<gene>
    <name evidence="12" type="ORF">ST47_g2537</name>
</gene>
<organism evidence="12 13">
    <name type="scientific">Didymella rabiei</name>
    <name type="common">Chickpea ascochyta blight fungus</name>
    <name type="synonym">Mycosphaerella rabiei</name>
    <dbReference type="NCBI Taxonomy" id="5454"/>
    <lineage>
        <taxon>Eukaryota</taxon>
        <taxon>Fungi</taxon>
        <taxon>Dikarya</taxon>
        <taxon>Ascomycota</taxon>
        <taxon>Pezizomycotina</taxon>
        <taxon>Dothideomycetes</taxon>
        <taxon>Pleosporomycetidae</taxon>
        <taxon>Pleosporales</taxon>
        <taxon>Pleosporineae</taxon>
        <taxon>Didymellaceae</taxon>
        <taxon>Ascochyta</taxon>
    </lineage>
</organism>
<evidence type="ECO:0000256" key="2">
    <source>
        <dbReference type="ARBA" id="ARBA00005641"/>
    </source>
</evidence>
<evidence type="ECO:0000256" key="8">
    <source>
        <dbReference type="ARBA" id="ARBA00036824"/>
    </source>
</evidence>
<feature type="region of interest" description="Disordered" evidence="10">
    <location>
        <begin position="427"/>
        <end position="453"/>
    </location>
</feature>
<dbReference type="PANTHER" id="PTHR31297">
    <property type="entry name" value="GLUCAN ENDO-1,6-BETA-GLUCOSIDASE B"/>
    <property type="match status" value="1"/>
</dbReference>
<evidence type="ECO:0000256" key="3">
    <source>
        <dbReference type="ARBA" id="ARBA00022525"/>
    </source>
</evidence>
<accession>A0A163JBS8</accession>
<comment type="catalytic activity">
    <reaction evidence="8">
        <text>Successive hydrolysis of beta-D-glucose units from the non-reducing ends of (1-&gt;3)-beta-D-glucans, releasing alpha-glucose.</text>
        <dbReference type="EC" id="3.2.1.58"/>
    </reaction>
</comment>
<reference evidence="12 13" key="1">
    <citation type="journal article" date="2016" name="Sci. Rep.">
        <title>Draft genome sequencing and secretome analysis of fungal phytopathogen Ascochyta rabiei provides insight into the necrotrophic effector repertoire.</title>
        <authorList>
            <person name="Verma S."/>
            <person name="Gazara R.K."/>
            <person name="Nizam S."/>
            <person name="Parween S."/>
            <person name="Chattopadhyay D."/>
            <person name="Verma P.K."/>
        </authorList>
    </citation>
    <scope>NUCLEOTIDE SEQUENCE [LARGE SCALE GENOMIC DNA]</scope>
    <source>
        <strain evidence="12 13">ArDII</strain>
    </source>
</reference>
<evidence type="ECO:0000256" key="7">
    <source>
        <dbReference type="ARBA" id="ARBA00023316"/>
    </source>
</evidence>
<evidence type="ECO:0000256" key="5">
    <source>
        <dbReference type="ARBA" id="ARBA00022801"/>
    </source>
</evidence>
<feature type="region of interest" description="Disordered" evidence="10">
    <location>
        <begin position="520"/>
        <end position="567"/>
    </location>
</feature>
<keyword evidence="7" id="KW-0961">Cell wall biogenesis/degradation</keyword>
<evidence type="ECO:0000256" key="4">
    <source>
        <dbReference type="ARBA" id="ARBA00022729"/>
    </source>
</evidence>
<dbReference type="SUPFAM" id="SSF51445">
    <property type="entry name" value="(Trans)glycosidases"/>
    <property type="match status" value="1"/>
</dbReference>
<dbReference type="InterPro" id="IPR050386">
    <property type="entry name" value="Glycosyl_hydrolase_5"/>
</dbReference>
<protein>
    <recommendedName>
        <fullName evidence="9">glucan 1,3-beta-glucosidase</fullName>
        <ecNumber evidence="9">3.2.1.58</ecNumber>
    </recommendedName>
</protein>
<evidence type="ECO:0000313" key="12">
    <source>
        <dbReference type="EMBL" id="KZM26263.1"/>
    </source>
</evidence>
<name>A0A163JBS8_DIDRA</name>
<feature type="compositionally biased region" description="Polar residues" evidence="10">
    <location>
        <begin position="588"/>
        <end position="600"/>
    </location>
</feature>
<dbReference type="GO" id="GO:0005576">
    <property type="term" value="C:extracellular region"/>
    <property type="evidence" value="ECO:0007669"/>
    <property type="project" value="UniProtKB-SubCell"/>
</dbReference>
<sequence>MAPRTSLFGTGLLVVFSLLSTALAGSGLPGSISDAGSSKKPSSILSSGARAATTQLTNGPAAPDLGAQCGPVLERRYATFIQPSDIDVLASSGVNVLRIPTPTLLGSSYAYKMPVIVNIHSLSGGVNGMGFGEAEGHFDWFNNATAFTYSLQAVGKALAFIQASGSPQSCTLVPINEPVDNRNFSTLGTPAALSENGAAWVLKYFKGEAYWSPSFPSTTNLVFDVHNYYFAGRPTDPDTVSADICSDAKLSASDGKFPVFVGEWSIQTATDNKFANRRKNLNTGLWAFGKYATGSAYWTAKFSGNVKVEGEGVRGGYWDWQKFVDLGAPWLQCRPNARARLASTMTDEVLVHISTPATRRNDELFRSLANAYTEFEPFRTHRDEPVQKKPKLDQATGLESANLVQGEWSTNRETFNSSVLTASKESYGSFPSNVSSEDHRHDQNPASVIDDSIRPTSRLARLDRSYLSWRKRATPRTSFSLSKRRPLHSSSDPDNADTGFVEDSQMAVEILQSQLQDIYSTTSEETSEDDEFQDESIGNTEERSSPRVSPIQSQHSETVENVPSPAVSRKDALADLRGSLLEGPTDPSIGTTRASQSKTSTNMDKLRFSMLPVDAFPPAPAISVACPTTLPSQITRYLAAIKMKNPDRFKLQNMRRTLEADERGYWLIDCMQWPSKLQWEFWSLLYNHVHSGRVGWGLTLHREAQSDDTLGRVKLYCWGEVVEHIWLLLWLCSKGRVSGSGSCWIDANGVAVVDVQ</sequence>
<dbReference type="Gene3D" id="3.20.20.80">
    <property type="entry name" value="Glycosidases"/>
    <property type="match status" value="1"/>
</dbReference>
<dbReference type="PANTHER" id="PTHR31297:SF1">
    <property type="entry name" value="GLUCAN 1,3-BETA-GLUCOSIDASE I_II-RELATED"/>
    <property type="match status" value="1"/>
</dbReference>
<dbReference type="EC" id="3.2.1.58" evidence="9"/>
<dbReference type="GO" id="GO:0071555">
    <property type="term" value="P:cell wall organization"/>
    <property type="evidence" value="ECO:0007669"/>
    <property type="project" value="UniProtKB-KW"/>
</dbReference>
<feature type="compositionally biased region" description="Acidic residues" evidence="10">
    <location>
        <begin position="525"/>
        <end position="534"/>
    </location>
</feature>
<keyword evidence="4 11" id="KW-0732">Signal</keyword>
<feature type="signal peptide" evidence="11">
    <location>
        <begin position="1"/>
        <end position="24"/>
    </location>
</feature>
<dbReference type="Proteomes" id="UP000076837">
    <property type="component" value="Unassembled WGS sequence"/>
</dbReference>
<evidence type="ECO:0000256" key="1">
    <source>
        <dbReference type="ARBA" id="ARBA00004613"/>
    </source>
</evidence>
<evidence type="ECO:0000256" key="11">
    <source>
        <dbReference type="SAM" id="SignalP"/>
    </source>
</evidence>
<comment type="subcellular location">
    <subcellularLocation>
        <location evidence="1">Secreted</location>
    </subcellularLocation>
</comment>
<dbReference type="GO" id="GO:0009986">
    <property type="term" value="C:cell surface"/>
    <property type="evidence" value="ECO:0007669"/>
    <property type="project" value="TreeGrafter"/>
</dbReference>
<dbReference type="GO" id="GO:0004338">
    <property type="term" value="F:glucan exo-1,3-beta-glucosidase activity"/>
    <property type="evidence" value="ECO:0007669"/>
    <property type="project" value="UniProtKB-EC"/>
</dbReference>
<dbReference type="STRING" id="5454.A0A163JBS8"/>
<comment type="similarity">
    <text evidence="2">Belongs to the glycosyl hydrolase 5 (cellulase A) family.</text>
</comment>
<keyword evidence="6" id="KW-0326">Glycosidase</keyword>
<comment type="caution">
    <text evidence="12">The sequence shown here is derived from an EMBL/GenBank/DDBJ whole genome shotgun (WGS) entry which is preliminary data.</text>
</comment>